<dbReference type="SUPFAM" id="SSF48264">
    <property type="entry name" value="Cytochrome P450"/>
    <property type="match status" value="1"/>
</dbReference>
<keyword evidence="8 10" id="KW-0503">Monooxygenase</keyword>
<evidence type="ECO:0000256" key="4">
    <source>
        <dbReference type="ARBA" id="ARBA00022617"/>
    </source>
</evidence>
<comment type="similarity">
    <text evidence="3 10">Belongs to the cytochrome P450 family.</text>
</comment>
<dbReference type="PANTHER" id="PTHR46300">
    <property type="entry name" value="P450, PUTATIVE (EUROFUNG)-RELATED-RELATED"/>
    <property type="match status" value="1"/>
</dbReference>
<keyword evidence="7 9" id="KW-0408">Iron</keyword>
<proteinExistence type="inferred from homology"/>
<dbReference type="Gene3D" id="1.10.630.10">
    <property type="entry name" value="Cytochrome P450"/>
    <property type="match status" value="1"/>
</dbReference>
<evidence type="ECO:0000256" key="3">
    <source>
        <dbReference type="ARBA" id="ARBA00010617"/>
    </source>
</evidence>
<evidence type="ECO:0000256" key="5">
    <source>
        <dbReference type="ARBA" id="ARBA00022723"/>
    </source>
</evidence>
<dbReference type="PANTHER" id="PTHR46300:SF7">
    <property type="entry name" value="P450, PUTATIVE (EUROFUNG)-RELATED"/>
    <property type="match status" value="1"/>
</dbReference>
<dbReference type="InterPro" id="IPR001128">
    <property type="entry name" value="Cyt_P450"/>
</dbReference>
<dbReference type="GO" id="GO:0005506">
    <property type="term" value="F:iron ion binding"/>
    <property type="evidence" value="ECO:0007669"/>
    <property type="project" value="InterPro"/>
</dbReference>
<dbReference type="InterPro" id="IPR050364">
    <property type="entry name" value="Cytochrome_P450_fung"/>
</dbReference>
<dbReference type="InterPro" id="IPR002401">
    <property type="entry name" value="Cyt_P450_E_grp-I"/>
</dbReference>
<dbReference type="GO" id="GO:0016705">
    <property type="term" value="F:oxidoreductase activity, acting on paired donors, with incorporation or reduction of molecular oxygen"/>
    <property type="evidence" value="ECO:0007669"/>
    <property type="project" value="InterPro"/>
</dbReference>
<dbReference type="GO" id="GO:0004497">
    <property type="term" value="F:monooxygenase activity"/>
    <property type="evidence" value="ECO:0007669"/>
    <property type="project" value="UniProtKB-KW"/>
</dbReference>
<organism evidence="11 12">
    <name type="scientific">Agaricus bisporus var. burnettii</name>
    <dbReference type="NCBI Taxonomy" id="192524"/>
    <lineage>
        <taxon>Eukaryota</taxon>
        <taxon>Fungi</taxon>
        <taxon>Dikarya</taxon>
        <taxon>Basidiomycota</taxon>
        <taxon>Agaricomycotina</taxon>
        <taxon>Agaricomycetes</taxon>
        <taxon>Agaricomycetidae</taxon>
        <taxon>Agaricales</taxon>
        <taxon>Agaricineae</taxon>
        <taxon>Agaricaceae</taxon>
        <taxon>Agaricus</taxon>
    </lineage>
</organism>
<reference evidence="11 12" key="1">
    <citation type="journal article" name="Sci. Rep.">
        <title>Telomere-to-telomere assembled and centromere annotated genomes of the two main subspecies of the button mushroom Agaricus bisporus reveal especially polymorphic chromosome ends.</title>
        <authorList>
            <person name="Sonnenberg A.S.M."/>
            <person name="Sedaghat-Telgerd N."/>
            <person name="Lavrijssen B."/>
            <person name="Ohm R.A."/>
            <person name="Hendrickx P.M."/>
            <person name="Scholtmeijer K."/>
            <person name="Baars J.J.P."/>
            <person name="van Peer A."/>
        </authorList>
    </citation>
    <scope>NUCLEOTIDE SEQUENCE [LARGE SCALE GENOMIC DNA]</scope>
    <source>
        <strain evidence="11 12">H119_p4</strain>
    </source>
</reference>
<gene>
    <name evidence="11" type="ORF">Agabi119p4_9892</name>
</gene>
<evidence type="ECO:0008006" key="13">
    <source>
        <dbReference type="Google" id="ProtNLM"/>
    </source>
</evidence>
<evidence type="ECO:0000256" key="1">
    <source>
        <dbReference type="ARBA" id="ARBA00001971"/>
    </source>
</evidence>
<dbReference type="Pfam" id="PF00067">
    <property type="entry name" value="p450"/>
    <property type="match status" value="1"/>
</dbReference>
<comment type="cofactor">
    <cofactor evidence="1 9">
        <name>heme</name>
        <dbReference type="ChEBI" id="CHEBI:30413"/>
    </cofactor>
</comment>
<dbReference type="CDD" id="cd11065">
    <property type="entry name" value="CYP64-like"/>
    <property type="match status" value="1"/>
</dbReference>
<dbReference type="PRINTS" id="PR00463">
    <property type="entry name" value="EP450I"/>
</dbReference>
<accession>A0A8H7C4H0</accession>
<evidence type="ECO:0000256" key="7">
    <source>
        <dbReference type="ARBA" id="ARBA00023004"/>
    </source>
</evidence>
<name>A0A8H7C4H0_AGABI</name>
<dbReference type="InterPro" id="IPR036396">
    <property type="entry name" value="Cyt_P450_sf"/>
</dbReference>
<evidence type="ECO:0000256" key="9">
    <source>
        <dbReference type="PIRSR" id="PIRSR602401-1"/>
    </source>
</evidence>
<comment type="caution">
    <text evidence="11">The sequence shown here is derived from an EMBL/GenBank/DDBJ whole genome shotgun (WGS) entry which is preliminary data.</text>
</comment>
<dbReference type="EMBL" id="JABXXO010000013">
    <property type="protein sequence ID" value="KAF7761900.1"/>
    <property type="molecule type" value="Genomic_DNA"/>
</dbReference>
<evidence type="ECO:0000256" key="8">
    <source>
        <dbReference type="ARBA" id="ARBA00023033"/>
    </source>
</evidence>
<dbReference type="PROSITE" id="PS00086">
    <property type="entry name" value="CYTOCHROME_P450"/>
    <property type="match status" value="1"/>
</dbReference>
<dbReference type="GO" id="GO:0020037">
    <property type="term" value="F:heme binding"/>
    <property type="evidence" value="ECO:0007669"/>
    <property type="project" value="InterPro"/>
</dbReference>
<dbReference type="InterPro" id="IPR017972">
    <property type="entry name" value="Cyt_P450_CS"/>
</dbReference>
<evidence type="ECO:0000313" key="11">
    <source>
        <dbReference type="EMBL" id="KAF7761900.1"/>
    </source>
</evidence>
<dbReference type="Proteomes" id="UP000629468">
    <property type="component" value="Unassembled WGS sequence"/>
</dbReference>
<comment type="pathway">
    <text evidence="2">Secondary metabolite biosynthesis.</text>
</comment>
<evidence type="ECO:0000256" key="6">
    <source>
        <dbReference type="ARBA" id="ARBA00023002"/>
    </source>
</evidence>
<keyword evidence="5 9" id="KW-0479">Metal-binding</keyword>
<feature type="binding site" description="axial binding residue" evidence="9">
    <location>
        <position position="542"/>
    </location>
    <ligand>
        <name>heme</name>
        <dbReference type="ChEBI" id="CHEBI:30413"/>
    </ligand>
    <ligandPart>
        <name>Fe</name>
        <dbReference type="ChEBI" id="CHEBI:18248"/>
    </ligandPart>
</feature>
<sequence length="617" mass="68777">MECRQSLPIVPSLTGVNRTFLKLHNRYPRDTRIRNSTINLALTLGQHLALHNLRNVECCIRANSYDAPNLLSSYSPAAEQSLSTGLPFLLEVSFTSTSMSLSQLGLFPLTVAVLVVSLLVRSKKKNALPLPPGPKKLPLIGNLLDLPLENFPQTYAHWSKMTGSGIVHADALGKNFVIINDSNIAYDLFEKRGHIYSCRPQFPFLHELMGMSCIFAVMPYGDEWKDHRRTFVQYFPQSNPTIHQPKEAQLVRTQLLPHLLDSPEKFMGHIRHFTGGLLIQLAYGMNTMPANDPWIQLAEQAMLASASAAVPGKWLVDIFPSLKHVPEWFPGAGFKTQAREWKDLWTKFRTKFFLAGEENIAKGCGQKSFLSSSLDHIDEKGDIKAQKNVIQDTAATFLAAGADTTGATIVNFILAMTLFPEVQTKAQAEIDILLDNGRLPEFADMESLPYVTALTKEVLRWQPANPLGIPHLLTKDDTYNGYHIPKGSFVIGNGWAMSRDEHRYPEPDLFKPERYLTPDGKLDPDCTCDPETFVFGFGRRKCVGSHIGMSTAWMTIASILATFKISKAKDEFGNVIEPVVDFRSSAIVALPSPFRCSITPRSSETEKLIYAAAEHDS</sequence>
<keyword evidence="4 9" id="KW-0349">Heme</keyword>
<evidence type="ECO:0000256" key="10">
    <source>
        <dbReference type="RuleBase" id="RU000461"/>
    </source>
</evidence>
<keyword evidence="6 10" id="KW-0560">Oxidoreductase</keyword>
<dbReference type="AlphaFoldDB" id="A0A8H7C4H0"/>
<evidence type="ECO:0000313" key="12">
    <source>
        <dbReference type="Proteomes" id="UP000629468"/>
    </source>
</evidence>
<protein>
    <recommendedName>
        <fullName evidence="13">O-methylsterigmatocystin oxidoreductase</fullName>
    </recommendedName>
</protein>
<evidence type="ECO:0000256" key="2">
    <source>
        <dbReference type="ARBA" id="ARBA00005179"/>
    </source>
</evidence>